<evidence type="ECO:0000313" key="8">
    <source>
        <dbReference type="EMBL" id="CAG8468405.1"/>
    </source>
</evidence>
<evidence type="ECO:0000256" key="3">
    <source>
        <dbReference type="ARBA" id="ARBA00010514"/>
    </source>
</evidence>
<dbReference type="EMBL" id="CAJVPL010000224">
    <property type="protein sequence ID" value="CAG8468405.1"/>
    <property type="molecule type" value="Genomic_DNA"/>
</dbReference>
<feature type="transmembrane region" description="Helical" evidence="7">
    <location>
        <begin position="65"/>
        <end position="86"/>
    </location>
</feature>
<evidence type="ECO:0000256" key="6">
    <source>
        <dbReference type="ARBA" id="ARBA00023136"/>
    </source>
</evidence>
<keyword evidence="5" id="KW-0496">Mitochondrion</keyword>
<proteinExistence type="inferred from homology"/>
<keyword evidence="7" id="KW-1133">Transmembrane helix</keyword>
<keyword evidence="9" id="KW-1185">Reference proteome</keyword>
<dbReference type="Pfam" id="PF02935">
    <property type="entry name" value="COX7C"/>
    <property type="match status" value="1"/>
</dbReference>
<dbReference type="OrthoDB" id="9974841at2759"/>
<reference evidence="8" key="1">
    <citation type="submission" date="2021-06" db="EMBL/GenBank/DDBJ databases">
        <authorList>
            <person name="Kallberg Y."/>
            <person name="Tangrot J."/>
            <person name="Rosling A."/>
        </authorList>
    </citation>
    <scope>NUCLEOTIDE SEQUENCE</scope>
    <source>
        <strain evidence="8">MT106</strain>
    </source>
</reference>
<evidence type="ECO:0000256" key="2">
    <source>
        <dbReference type="ARBA" id="ARBA00004673"/>
    </source>
</evidence>
<dbReference type="GO" id="GO:0005743">
    <property type="term" value="C:mitochondrial inner membrane"/>
    <property type="evidence" value="ECO:0007669"/>
    <property type="project" value="UniProtKB-SubCell"/>
</dbReference>
<evidence type="ECO:0000256" key="7">
    <source>
        <dbReference type="SAM" id="Phobius"/>
    </source>
</evidence>
<keyword evidence="6 7" id="KW-0472">Membrane</keyword>
<keyword evidence="4" id="KW-0999">Mitochondrion inner membrane</keyword>
<keyword evidence="7" id="KW-0812">Transmembrane</keyword>
<evidence type="ECO:0000256" key="5">
    <source>
        <dbReference type="ARBA" id="ARBA00023128"/>
    </source>
</evidence>
<dbReference type="SUPFAM" id="SSF81427">
    <property type="entry name" value="Mitochondrial cytochrome c oxidase subunit VIIc (aka VIIIa)"/>
    <property type="match status" value="1"/>
</dbReference>
<comment type="caution">
    <text evidence="8">The sequence shown here is derived from an EMBL/GenBank/DDBJ whole genome shotgun (WGS) entry which is preliminary data.</text>
</comment>
<evidence type="ECO:0000256" key="4">
    <source>
        <dbReference type="ARBA" id="ARBA00022792"/>
    </source>
</evidence>
<dbReference type="Proteomes" id="UP000789831">
    <property type="component" value="Unassembled WGS sequence"/>
</dbReference>
<name>A0A9N8W283_9GLOM</name>
<comment type="pathway">
    <text evidence="2">Energy metabolism; oxidative phosphorylation.</text>
</comment>
<dbReference type="AlphaFoldDB" id="A0A9N8W283"/>
<sequence>MNPAALYKYSRIGSTSILNSTATASFREQALKRIGNSSNRLAVRHSGSYHFENHLPFGTENKPKLVLYMTLYLGLGFSIPFIGAIWQFRKAGRPIFHLGPPIES</sequence>
<comment type="similarity">
    <text evidence="3">Belongs to the cytochrome c oxidase VIIc family.</text>
</comment>
<protein>
    <submittedName>
        <fullName evidence="8">12459_t:CDS:1</fullName>
    </submittedName>
</protein>
<accession>A0A9N8W283</accession>
<dbReference type="InterPro" id="IPR036636">
    <property type="entry name" value="COX7C/Cox8_sf"/>
</dbReference>
<evidence type="ECO:0000313" key="9">
    <source>
        <dbReference type="Proteomes" id="UP000789831"/>
    </source>
</evidence>
<evidence type="ECO:0000256" key="1">
    <source>
        <dbReference type="ARBA" id="ARBA00004434"/>
    </source>
</evidence>
<dbReference type="GO" id="GO:0006123">
    <property type="term" value="P:mitochondrial electron transport, cytochrome c to oxygen"/>
    <property type="evidence" value="ECO:0007669"/>
    <property type="project" value="InterPro"/>
</dbReference>
<organism evidence="8 9">
    <name type="scientific">Ambispora gerdemannii</name>
    <dbReference type="NCBI Taxonomy" id="144530"/>
    <lineage>
        <taxon>Eukaryota</taxon>
        <taxon>Fungi</taxon>
        <taxon>Fungi incertae sedis</taxon>
        <taxon>Mucoromycota</taxon>
        <taxon>Glomeromycotina</taxon>
        <taxon>Glomeromycetes</taxon>
        <taxon>Archaeosporales</taxon>
        <taxon>Ambisporaceae</taxon>
        <taxon>Ambispora</taxon>
    </lineage>
</organism>
<gene>
    <name evidence="8" type="ORF">AGERDE_LOCUS2613</name>
</gene>
<dbReference type="InterPro" id="IPR004202">
    <property type="entry name" value="COX7C/Cox8"/>
</dbReference>
<dbReference type="Gene3D" id="4.10.49.10">
    <property type="entry name" value="Cytochrome c oxidase subunit VIIc"/>
    <property type="match status" value="1"/>
</dbReference>
<comment type="subcellular location">
    <subcellularLocation>
        <location evidence="1">Mitochondrion inner membrane</location>
        <topology evidence="1">Single-pass membrane protein</topology>
    </subcellularLocation>
</comment>
<dbReference type="GO" id="GO:0045277">
    <property type="term" value="C:respiratory chain complex IV"/>
    <property type="evidence" value="ECO:0007669"/>
    <property type="project" value="InterPro"/>
</dbReference>